<organism evidence="2 3">
    <name type="scientific">Symbiodinium microadriaticum</name>
    <name type="common">Dinoflagellate</name>
    <name type="synonym">Zooxanthella microadriatica</name>
    <dbReference type="NCBI Taxonomy" id="2951"/>
    <lineage>
        <taxon>Eukaryota</taxon>
        <taxon>Sar</taxon>
        <taxon>Alveolata</taxon>
        <taxon>Dinophyceae</taxon>
        <taxon>Suessiales</taxon>
        <taxon>Symbiodiniaceae</taxon>
        <taxon>Symbiodinium</taxon>
    </lineage>
</organism>
<feature type="region of interest" description="Disordered" evidence="1">
    <location>
        <begin position="258"/>
        <end position="309"/>
    </location>
</feature>
<dbReference type="OrthoDB" id="457824at2759"/>
<comment type="caution">
    <text evidence="2">The sequence shown here is derived from an EMBL/GenBank/DDBJ whole genome shotgun (WGS) entry which is preliminary data.</text>
</comment>
<name>A0A1Q9CMX0_SYMMI</name>
<sequence>MVDMRICLWVSESAQFVQTDVPLLFHSRGQPGLEESSGSSAAGMVAFPPASRAERLRKRQQAERLALASAGAEPKRAKVEQPSADPAEAFGGEEEQEEEVEVQSGHGSGPTEAEEGTASTFLAAVKARLTQWGKVAEYHKFVLALSGCVDVKAALKILRGHDDLIAVFQRKFAPDADLSAVKAEIKEEDEPRPPPFPPARAKVELQAEPVVDSTGLLTRHALDEMYLRLHVTMPGMSAAQKREWVTLGAIREFSQDWKTKKDTGKGRPWGPMEIGKGKGEKGKKGEWRKGGWKGDKTPAAKVEPTRPSQ</sequence>
<evidence type="ECO:0000313" key="3">
    <source>
        <dbReference type="Proteomes" id="UP000186817"/>
    </source>
</evidence>
<evidence type="ECO:0000313" key="2">
    <source>
        <dbReference type="EMBL" id="OLP84217.1"/>
    </source>
</evidence>
<keyword evidence="3" id="KW-1185">Reference proteome</keyword>
<proteinExistence type="predicted"/>
<feature type="compositionally biased region" description="Acidic residues" evidence="1">
    <location>
        <begin position="91"/>
        <end position="101"/>
    </location>
</feature>
<dbReference type="Proteomes" id="UP000186817">
    <property type="component" value="Unassembled WGS sequence"/>
</dbReference>
<feature type="compositionally biased region" description="Basic and acidic residues" evidence="1">
    <location>
        <begin position="275"/>
        <end position="298"/>
    </location>
</feature>
<dbReference type="AlphaFoldDB" id="A0A1Q9CMX0"/>
<dbReference type="EMBL" id="LSRX01001058">
    <property type="protein sequence ID" value="OLP84217.1"/>
    <property type="molecule type" value="Genomic_DNA"/>
</dbReference>
<accession>A0A1Q9CMX0</accession>
<evidence type="ECO:0000256" key="1">
    <source>
        <dbReference type="SAM" id="MobiDB-lite"/>
    </source>
</evidence>
<protein>
    <submittedName>
        <fullName evidence="2">Uncharacterized protein</fullName>
    </submittedName>
</protein>
<feature type="region of interest" description="Disordered" evidence="1">
    <location>
        <begin position="63"/>
        <end position="117"/>
    </location>
</feature>
<gene>
    <name evidence="2" type="ORF">AK812_SmicGene34928</name>
</gene>
<reference evidence="2 3" key="1">
    <citation type="submission" date="2016-02" db="EMBL/GenBank/DDBJ databases">
        <title>Genome analysis of coral dinoflagellate symbionts highlights evolutionary adaptations to a symbiotic lifestyle.</title>
        <authorList>
            <person name="Aranda M."/>
            <person name="Li Y."/>
            <person name="Liew Y.J."/>
            <person name="Baumgarten S."/>
            <person name="Simakov O."/>
            <person name="Wilson M."/>
            <person name="Piel J."/>
            <person name="Ashoor H."/>
            <person name="Bougouffa S."/>
            <person name="Bajic V.B."/>
            <person name="Ryu T."/>
            <person name="Ravasi T."/>
            <person name="Bayer T."/>
            <person name="Micklem G."/>
            <person name="Kim H."/>
            <person name="Bhak J."/>
            <person name="Lajeunesse T.C."/>
            <person name="Voolstra C.R."/>
        </authorList>
    </citation>
    <scope>NUCLEOTIDE SEQUENCE [LARGE SCALE GENOMIC DNA]</scope>
    <source>
        <strain evidence="2 3">CCMP2467</strain>
    </source>
</reference>